<proteinExistence type="inferred from homology"/>
<dbReference type="RefSeq" id="WP_171160458.1">
    <property type="nucleotide sequence ID" value="NZ_CP053073.1"/>
</dbReference>
<dbReference type="EMBL" id="CP053073">
    <property type="protein sequence ID" value="QJR13709.1"/>
    <property type="molecule type" value="Genomic_DNA"/>
</dbReference>
<gene>
    <name evidence="3" type="ORF">DSM104440_00499</name>
</gene>
<evidence type="ECO:0000313" key="4">
    <source>
        <dbReference type="Proteomes" id="UP000503096"/>
    </source>
</evidence>
<comment type="similarity">
    <text evidence="1">Belongs to the YciI family.</text>
</comment>
<dbReference type="Pfam" id="PF03795">
    <property type="entry name" value="YCII"/>
    <property type="match status" value="1"/>
</dbReference>
<dbReference type="InterPro" id="IPR011008">
    <property type="entry name" value="Dimeric_a/b-barrel"/>
</dbReference>
<dbReference type="PANTHER" id="PTHR35174:SF3">
    <property type="entry name" value="BLL7171 PROTEIN"/>
    <property type="match status" value="1"/>
</dbReference>
<evidence type="ECO:0000313" key="3">
    <source>
        <dbReference type="EMBL" id="QJR13709.1"/>
    </source>
</evidence>
<dbReference type="InterPro" id="IPR005545">
    <property type="entry name" value="YCII"/>
</dbReference>
<dbReference type="SUPFAM" id="SSF54909">
    <property type="entry name" value="Dimeric alpha+beta barrel"/>
    <property type="match status" value="1"/>
</dbReference>
<evidence type="ECO:0000259" key="2">
    <source>
        <dbReference type="Pfam" id="PF03795"/>
    </source>
</evidence>
<dbReference type="KEGG" id="upl:DSM104440_00499"/>
<organism evidence="3 4">
    <name type="scientific">Usitatibacter palustris</name>
    <dbReference type="NCBI Taxonomy" id="2732487"/>
    <lineage>
        <taxon>Bacteria</taxon>
        <taxon>Pseudomonadati</taxon>
        <taxon>Pseudomonadota</taxon>
        <taxon>Betaproteobacteria</taxon>
        <taxon>Nitrosomonadales</taxon>
        <taxon>Usitatibacteraceae</taxon>
        <taxon>Usitatibacter</taxon>
    </lineage>
</organism>
<evidence type="ECO:0000256" key="1">
    <source>
        <dbReference type="ARBA" id="ARBA00007689"/>
    </source>
</evidence>
<feature type="domain" description="YCII-related" evidence="2">
    <location>
        <begin position="1"/>
        <end position="113"/>
    </location>
</feature>
<accession>A0A6M4H2D9</accession>
<dbReference type="AlphaFoldDB" id="A0A6M4H2D9"/>
<dbReference type="Proteomes" id="UP000503096">
    <property type="component" value="Chromosome"/>
</dbReference>
<dbReference type="InParanoid" id="A0A6M4H2D9"/>
<keyword evidence="4" id="KW-1185">Reference proteome</keyword>
<reference evidence="3 4" key="1">
    <citation type="submission" date="2020-04" db="EMBL/GenBank/DDBJ databases">
        <title>Usitatibacter rugosus gen. nov., sp. nov. and Usitatibacter palustris sp. nov., novel members of Usitatibacteraceae fam. nov. within the order Nitrosomonadales isolated from soil.</title>
        <authorList>
            <person name="Huber K.J."/>
            <person name="Neumann-Schaal M."/>
            <person name="Geppert A."/>
            <person name="Luckner M."/>
            <person name="Wanner G."/>
            <person name="Overmann J."/>
        </authorList>
    </citation>
    <scope>NUCLEOTIDE SEQUENCE [LARGE SCALE GENOMIC DNA]</scope>
    <source>
        <strain evidence="3 4">Swamp67</strain>
    </source>
</reference>
<sequence length="119" mass="12817">MEYMILIYGDEGAWARMDESQLNAAYGEYMAYTQELVSAGVLRGGSELKPVSTATTVTARGGKMRATDGPYAETKEQLGGYYLIDVANLDEAVKWAGKCPAAKEGYCEVRPLSPSPPPA</sequence>
<dbReference type="PANTHER" id="PTHR35174">
    <property type="entry name" value="BLL7171 PROTEIN-RELATED"/>
    <property type="match status" value="1"/>
</dbReference>
<protein>
    <recommendedName>
        <fullName evidence="2">YCII-related domain-containing protein</fullName>
    </recommendedName>
</protein>
<name>A0A6M4H2D9_9PROT</name>
<dbReference type="Gene3D" id="3.30.70.1060">
    <property type="entry name" value="Dimeric alpha+beta barrel"/>
    <property type="match status" value="1"/>
</dbReference>